<sequence length="131" mass="15610">MHRVLSERKLRIHRSSLLKIISDLSGDVKYGRRKQFSQSKTMNFQRFPQSIRLYGFSVPGHVSNRAVLPFWEHCIQSRYLEEGEKQEEEKCPIHTLDYLSRLSCYDMTGLVHAPPTIDREFHCRRSYNRPR</sequence>
<dbReference type="AlphaFoldDB" id="A0AAV4Y7F3"/>
<dbReference type="Proteomes" id="UP001054945">
    <property type="component" value="Unassembled WGS sequence"/>
</dbReference>
<organism evidence="1 2">
    <name type="scientific">Caerostris extrusa</name>
    <name type="common">Bark spider</name>
    <name type="synonym">Caerostris bankana</name>
    <dbReference type="NCBI Taxonomy" id="172846"/>
    <lineage>
        <taxon>Eukaryota</taxon>
        <taxon>Metazoa</taxon>
        <taxon>Ecdysozoa</taxon>
        <taxon>Arthropoda</taxon>
        <taxon>Chelicerata</taxon>
        <taxon>Arachnida</taxon>
        <taxon>Araneae</taxon>
        <taxon>Araneomorphae</taxon>
        <taxon>Entelegynae</taxon>
        <taxon>Araneoidea</taxon>
        <taxon>Araneidae</taxon>
        <taxon>Caerostris</taxon>
    </lineage>
</organism>
<gene>
    <name evidence="1" type="ORF">CEXT_673331</name>
</gene>
<keyword evidence="2" id="KW-1185">Reference proteome</keyword>
<dbReference type="EMBL" id="BPLR01018808">
    <property type="protein sequence ID" value="GIZ02405.1"/>
    <property type="molecule type" value="Genomic_DNA"/>
</dbReference>
<name>A0AAV4Y7F3_CAEEX</name>
<proteinExistence type="predicted"/>
<reference evidence="1 2" key="1">
    <citation type="submission" date="2021-06" db="EMBL/GenBank/DDBJ databases">
        <title>Caerostris extrusa draft genome.</title>
        <authorList>
            <person name="Kono N."/>
            <person name="Arakawa K."/>
        </authorList>
    </citation>
    <scope>NUCLEOTIDE SEQUENCE [LARGE SCALE GENOMIC DNA]</scope>
</reference>
<accession>A0AAV4Y7F3</accession>
<comment type="caution">
    <text evidence="1">The sequence shown here is derived from an EMBL/GenBank/DDBJ whole genome shotgun (WGS) entry which is preliminary data.</text>
</comment>
<evidence type="ECO:0000313" key="2">
    <source>
        <dbReference type="Proteomes" id="UP001054945"/>
    </source>
</evidence>
<evidence type="ECO:0000313" key="1">
    <source>
        <dbReference type="EMBL" id="GIZ02405.1"/>
    </source>
</evidence>
<protein>
    <submittedName>
        <fullName evidence="1">Uncharacterized protein</fullName>
    </submittedName>
</protein>